<dbReference type="Pfam" id="PF04248">
    <property type="entry name" value="NTP_transf_9"/>
    <property type="match status" value="2"/>
</dbReference>
<comment type="caution">
    <text evidence="2">The sequence shown here is derived from an EMBL/GenBank/DDBJ whole genome shotgun (WGS) entry which is preliminary data.</text>
</comment>
<feature type="domain" description="DUF427" evidence="1">
    <location>
        <begin position="162"/>
        <end position="254"/>
    </location>
</feature>
<protein>
    <recommendedName>
        <fullName evidence="1">DUF427 domain-containing protein</fullName>
    </recommendedName>
</protein>
<accession>A0A167Y9P7</accession>
<dbReference type="PANTHER" id="PTHR34310">
    <property type="entry name" value="DUF427 DOMAIN PROTEIN (AFU_ORTHOLOGUE AFUA_3G02220)"/>
    <property type="match status" value="1"/>
</dbReference>
<dbReference type="InterPro" id="IPR007361">
    <property type="entry name" value="DUF427"/>
</dbReference>
<dbReference type="STRING" id="1081109.A0A167Y9P7"/>
<dbReference type="AlphaFoldDB" id="A0A167Y9P7"/>
<sequence length="273" mass="30476">MARPGALGSDLADLARYILTNGPRKVIATSRRVRVIHNHITIVDTTKAVHVWEHDGYPQFYLPLGELRNCSHRDTQLIRSDGVARAAIVEVTIPARNSSGVNEGKTDRVIRFTDDRSLGALAGLVRLEFGAMDQWLEEDVPVYVHPKDPFKRIDTLTSSRPIEVKVDGKTIAKAVSSVHLHETGLPVRYYISPGAVDPAHLRKSSLVTKCPYKGDAEYYDVVVDGKEHKNLVWYYRHPTHESAAIAGLLCFYNEKVDIVLDGQLAERPKTLFG</sequence>
<keyword evidence="3" id="KW-1185">Reference proteome</keyword>
<evidence type="ECO:0000313" key="2">
    <source>
        <dbReference type="EMBL" id="KZZ91032.1"/>
    </source>
</evidence>
<dbReference type="EMBL" id="AZGY01000019">
    <property type="protein sequence ID" value="KZZ91032.1"/>
    <property type="molecule type" value="Genomic_DNA"/>
</dbReference>
<dbReference type="PANTHER" id="PTHR34310:SF9">
    <property type="entry name" value="BLR5716 PROTEIN"/>
    <property type="match status" value="1"/>
</dbReference>
<name>A0A167Y9P7_9HYPO</name>
<dbReference type="OrthoDB" id="18996at2759"/>
<organism evidence="2 3">
    <name type="scientific">Moelleriella libera RCEF 2490</name>
    <dbReference type="NCBI Taxonomy" id="1081109"/>
    <lineage>
        <taxon>Eukaryota</taxon>
        <taxon>Fungi</taxon>
        <taxon>Dikarya</taxon>
        <taxon>Ascomycota</taxon>
        <taxon>Pezizomycotina</taxon>
        <taxon>Sordariomycetes</taxon>
        <taxon>Hypocreomycetidae</taxon>
        <taxon>Hypocreales</taxon>
        <taxon>Clavicipitaceae</taxon>
        <taxon>Moelleriella</taxon>
    </lineage>
</organism>
<dbReference type="Proteomes" id="UP000078544">
    <property type="component" value="Unassembled WGS sequence"/>
</dbReference>
<gene>
    <name evidence="2" type="ORF">AAL_06773</name>
</gene>
<reference evidence="2 3" key="1">
    <citation type="journal article" date="2016" name="Genome Biol. Evol.">
        <title>Divergent and convergent evolution of fungal pathogenicity.</title>
        <authorList>
            <person name="Shang Y."/>
            <person name="Xiao G."/>
            <person name="Zheng P."/>
            <person name="Cen K."/>
            <person name="Zhan S."/>
            <person name="Wang C."/>
        </authorList>
    </citation>
    <scope>NUCLEOTIDE SEQUENCE [LARGE SCALE GENOMIC DNA]</scope>
    <source>
        <strain evidence="2 3">RCEF 2490</strain>
    </source>
</reference>
<dbReference type="Gene3D" id="2.170.150.40">
    <property type="entry name" value="Domain of unknown function (DUF427)"/>
    <property type="match status" value="2"/>
</dbReference>
<dbReference type="InterPro" id="IPR038694">
    <property type="entry name" value="DUF427_sf"/>
</dbReference>
<proteinExistence type="predicted"/>
<evidence type="ECO:0000259" key="1">
    <source>
        <dbReference type="Pfam" id="PF04248"/>
    </source>
</evidence>
<feature type="domain" description="DUF427" evidence="1">
    <location>
        <begin position="33"/>
        <end position="68"/>
    </location>
</feature>
<evidence type="ECO:0000313" key="3">
    <source>
        <dbReference type="Proteomes" id="UP000078544"/>
    </source>
</evidence>